<reference evidence="2 3" key="1">
    <citation type="submission" date="2024-01" db="EMBL/GenBank/DDBJ databases">
        <title>The genomes of 5 underutilized Papilionoideae crops provide insights into root nodulation and disease resistanc.</title>
        <authorList>
            <person name="Jiang F."/>
        </authorList>
    </citation>
    <scope>NUCLEOTIDE SEQUENCE [LARGE SCALE GENOMIC DNA]</scope>
    <source>
        <strain evidence="2">JINMINGXINNONG_FW02</strain>
        <tissue evidence="2">Leaves</tissue>
    </source>
</reference>
<gene>
    <name evidence="2" type="ORF">VNO80_01512</name>
</gene>
<proteinExistence type="predicted"/>
<name>A0AAN9RSY2_PHACN</name>
<organism evidence="2 3">
    <name type="scientific">Phaseolus coccineus</name>
    <name type="common">Scarlet runner bean</name>
    <name type="synonym">Phaseolus multiflorus</name>
    <dbReference type="NCBI Taxonomy" id="3886"/>
    <lineage>
        <taxon>Eukaryota</taxon>
        <taxon>Viridiplantae</taxon>
        <taxon>Streptophyta</taxon>
        <taxon>Embryophyta</taxon>
        <taxon>Tracheophyta</taxon>
        <taxon>Spermatophyta</taxon>
        <taxon>Magnoliopsida</taxon>
        <taxon>eudicotyledons</taxon>
        <taxon>Gunneridae</taxon>
        <taxon>Pentapetalae</taxon>
        <taxon>rosids</taxon>
        <taxon>fabids</taxon>
        <taxon>Fabales</taxon>
        <taxon>Fabaceae</taxon>
        <taxon>Papilionoideae</taxon>
        <taxon>50 kb inversion clade</taxon>
        <taxon>NPAAA clade</taxon>
        <taxon>indigoferoid/millettioid clade</taxon>
        <taxon>Phaseoleae</taxon>
        <taxon>Phaseolus</taxon>
    </lineage>
</organism>
<protein>
    <submittedName>
        <fullName evidence="2">Uncharacterized protein</fullName>
    </submittedName>
</protein>
<evidence type="ECO:0000313" key="2">
    <source>
        <dbReference type="EMBL" id="KAK7382594.1"/>
    </source>
</evidence>
<dbReference type="EMBL" id="JAYMYR010000001">
    <property type="protein sequence ID" value="KAK7382594.1"/>
    <property type="molecule type" value="Genomic_DNA"/>
</dbReference>
<sequence>MKTTVEQSGKGKGEGGEIEREKCRVQVKRGGGKSKEGGANQKRGCKKQKITFSHLTHLHVLGWHFSGSVLLSGRTVEQRQSQLREGLRASSATEFDSE</sequence>
<evidence type="ECO:0000313" key="3">
    <source>
        <dbReference type="Proteomes" id="UP001374584"/>
    </source>
</evidence>
<accession>A0AAN9RSY2</accession>
<feature type="compositionally biased region" description="Basic and acidic residues" evidence="1">
    <location>
        <begin position="9"/>
        <end position="24"/>
    </location>
</feature>
<evidence type="ECO:0000256" key="1">
    <source>
        <dbReference type="SAM" id="MobiDB-lite"/>
    </source>
</evidence>
<dbReference type="AlphaFoldDB" id="A0AAN9RSY2"/>
<keyword evidence="3" id="KW-1185">Reference proteome</keyword>
<comment type="caution">
    <text evidence="2">The sequence shown here is derived from an EMBL/GenBank/DDBJ whole genome shotgun (WGS) entry which is preliminary data.</text>
</comment>
<feature type="region of interest" description="Disordered" evidence="1">
    <location>
        <begin position="1"/>
        <end position="43"/>
    </location>
</feature>
<dbReference type="Proteomes" id="UP001374584">
    <property type="component" value="Unassembled WGS sequence"/>
</dbReference>